<dbReference type="Proteomes" id="UP000037977">
    <property type="component" value="Unassembled WGS sequence"/>
</dbReference>
<evidence type="ECO:0000313" key="1">
    <source>
        <dbReference type="EMBL" id="KOY81880.1"/>
    </source>
</evidence>
<dbReference type="RefSeq" id="WP_053995450.1">
    <property type="nucleotide sequence ID" value="NZ_CP065643.1"/>
</dbReference>
<dbReference type="STRING" id="33935.ADM90_13295"/>
<evidence type="ECO:0000313" key="2">
    <source>
        <dbReference type="Proteomes" id="UP000037977"/>
    </source>
</evidence>
<protein>
    <submittedName>
        <fullName evidence="1">Uncharacterized protein</fullName>
    </submittedName>
</protein>
<keyword evidence="2" id="KW-1185">Reference proteome</keyword>
<accession>A0A0M9DJV4</accession>
<gene>
    <name evidence="1" type="ORF">ADM90_13295</name>
</gene>
<dbReference type="EMBL" id="LGCI01000008">
    <property type="protein sequence ID" value="KOY81880.1"/>
    <property type="molecule type" value="Genomic_DNA"/>
</dbReference>
<dbReference type="PATRIC" id="fig|33935.3.peg.3507"/>
<reference evidence="1 2" key="1">
    <citation type="submission" date="2015-07" db="EMBL/GenBank/DDBJ databases">
        <title>Genome sequencing project for genomic taxonomy and phylogenomics of Bacillus-like bacteria.</title>
        <authorList>
            <person name="Liu B."/>
            <person name="Wang J."/>
            <person name="Zhu Y."/>
            <person name="Liu G."/>
            <person name="Chen Q."/>
            <person name="Chen Z."/>
            <person name="Che J."/>
            <person name="Ge C."/>
            <person name="Shi H."/>
            <person name="Pan Z."/>
            <person name="Liu X."/>
        </authorList>
    </citation>
    <scope>NUCLEOTIDE SEQUENCE [LARGE SCALE GENOMIC DNA]</scope>
    <source>
        <strain evidence="1 2">DSM 54</strain>
    </source>
</reference>
<dbReference type="OrthoDB" id="2735041at2"/>
<dbReference type="AlphaFoldDB" id="A0A0M9DJV4"/>
<proteinExistence type="predicted"/>
<name>A0A0M9DJV4_9BACI</name>
<organism evidence="1 2">
    <name type="scientific">Lysinibacillus macroides</name>
    <dbReference type="NCBI Taxonomy" id="33935"/>
    <lineage>
        <taxon>Bacteria</taxon>
        <taxon>Bacillati</taxon>
        <taxon>Bacillota</taxon>
        <taxon>Bacilli</taxon>
        <taxon>Bacillales</taxon>
        <taxon>Bacillaceae</taxon>
        <taxon>Lysinibacillus</taxon>
    </lineage>
</organism>
<comment type="caution">
    <text evidence="1">The sequence shown here is derived from an EMBL/GenBank/DDBJ whole genome shotgun (WGS) entry which is preliminary data.</text>
</comment>
<sequence length="102" mass="11434">MYLYQGRLVFDIVTAVGEKSEEAAMKNDAHENLTNELFKELQAFIEAKGYQVLSIGVDLENCGKADQAQLKALEESEKDGNAKVKRIYNKANITSHTIQIIE</sequence>